<evidence type="ECO:0000313" key="4">
    <source>
        <dbReference type="Proteomes" id="UP001370490"/>
    </source>
</evidence>
<dbReference type="AlphaFoldDB" id="A0AAN8WBY4"/>
<feature type="compositionally biased region" description="Basic and acidic residues" evidence="2">
    <location>
        <begin position="87"/>
        <end position="105"/>
    </location>
</feature>
<sequence>ARKVIATQQYHTFQNKVENLLQIITNLNNKHANLMDLSLASLAASHSHPRMFYNLTQRSNTKESEDAMIIIQSVTTADNQNVKIVKPSKDKDDGDKSSKDEETPKMAKASKKNYTESTSKIPIFNKKPKLVTYQNNDEKGGGYTITLHPSKQGRKIYYK</sequence>
<dbReference type="Proteomes" id="UP001370490">
    <property type="component" value="Unassembled WGS sequence"/>
</dbReference>
<evidence type="ECO:0000256" key="2">
    <source>
        <dbReference type="SAM" id="MobiDB-lite"/>
    </source>
</evidence>
<accession>A0AAN8WBY4</accession>
<comment type="caution">
    <text evidence="3">The sequence shown here is derived from an EMBL/GenBank/DDBJ whole genome shotgun (WGS) entry which is preliminary data.</text>
</comment>
<protein>
    <submittedName>
        <fullName evidence="3">Uncharacterized protein</fullName>
    </submittedName>
</protein>
<feature type="region of interest" description="Disordered" evidence="2">
    <location>
        <begin position="81"/>
        <end position="159"/>
    </location>
</feature>
<gene>
    <name evidence="3" type="ORF">RJ641_013046</name>
</gene>
<organism evidence="3 4">
    <name type="scientific">Dillenia turbinata</name>
    <dbReference type="NCBI Taxonomy" id="194707"/>
    <lineage>
        <taxon>Eukaryota</taxon>
        <taxon>Viridiplantae</taxon>
        <taxon>Streptophyta</taxon>
        <taxon>Embryophyta</taxon>
        <taxon>Tracheophyta</taxon>
        <taxon>Spermatophyta</taxon>
        <taxon>Magnoliopsida</taxon>
        <taxon>eudicotyledons</taxon>
        <taxon>Gunneridae</taxon>
        <taxon>Pentapetalae</taxon>
        <taxon>Dilleniales</taxon>
        <taxon>Dilleniaceae</taxon>
        <taxon>Dillenia</taxon>
    </lineage>
</organism>
<reference evidence="3 4" key="1">
    <citation type="submission" date="2023-12" db="EMBL/GenBank/DDBJ databases">
        <title>A high-quality genome assembly for Dillenia turbinata (Dilleniales).</title>
        <authorList>
            <person name="Chanderbali A."/>
        </authorList>
    </citation>
    <scope>NUCLEOTIDE SEQUENCE [LARGE SCALE GENOMIC DNA]</scope>
    <source>
        <strain evidence="3">LSX21</strain>
        <tissue evidence="3">Leaf</tissue>
    </source>
</reference>
<feature type="coiled-coil region" evidence="1">
    <location>
        <begin position="10"/>
        <end position="37"/>
    </location>
</feature>
<keyword evidence="4" id="KW-1185">Reference proteome</keyword>
<feature type="non-terminal residue" evidence="3">
    <location>
        <position position="1"/>
    </location>
</feature>
<evidence type="ECO:0000313" key="3">
    <source>
        <dbReference type="EMBL" id="KAK6945502.1"/>
    </source>
</evidence>
<evidence type="ECO:0000256" key="1">
    <source>
        <dbReference type="SAM" id="Coils"/>
    </source>
</evidence>
<dbReference type="EMBL" id="JBAMMX010000002">
    <property type="protein sequence ID" value="KAK6945502.1"/>
    <property type="molecule type" value="Genomic_DNA"/>
</dbReference>
<name>A0AAN8WBY4_9MAGN</name>
<proteinExistence type="predicted"/>
<keyword evidence="1" id="KW-0175">Coiled coil</keyword>